<dbReference type="PIRSF" id="PIRSF000097">
    <property type="entry name" value="AKR"/>
    <property type="match status" value="1"/>
</dbReference>
<dbReference type="PRINTS" id="PR00069">
    <property type="entry name" value="ALDKETRDTASE"/>
</dbReference>
<evidence type="ECO:0000256" key="4">
    <source>
        <dbReference type="PIRSR" id="PIRSR000097-2"/>
    </source>
</evidence>
<dbReference type="STRING" id="1077348.A0A2G8SDC9"/>
<evidence type="ECO:0000256" key="2">
    <source>
        <dbReference type="ARBA" id="ARBA00023002"/>
    </source>
</evidence>
<keyword evidence="8" id="KW-1185">Reference proteome</keyword>
<dbReference type="Proteomes" id="UP000230002">
    <property type="component" value="Unassembled WGS sequence"/>
</dbReference>
<evidence type="ECO:0000313" key="7">
    <source>
        <dbReference type="EMBL" id="PIL31753.1"/>
    </source>
</evidence>
<evidence type="ECO:0000313" key="8">
    <source>
        <dbReference type="Proteomes" id="UP000230002"/>
    </source>
</evidence>
<proteinExistence type="inferred from homology"/>
<evidence type="ECO:0000259" key="6">
    <source>
        <dbReference type="Pfam" id="PF00248"/>
    </source>
</evidence>
<keyword evidence="2" id="KW-0560">Oxidoreductase</keyword>
<dbReference type="InterPro" id="IPR018170">
    <property type="entry name" value="Aldo/ket_reductase_CS"/>
</dbReference>
<dbReference type="InterPro" id="IPR036812">
    <property type="entry name" value="NAD(P)_OxRdtase_dom_sf"/>
</dbReference>
<evidence type="ECO:0000256" key="1">
    <source>
        <dbReference type="ARBA" id="ARBA00007905"/>
    </source>
</evidence>
<dbReference type="Gene3D" id="3.20.20.100">
    <property type="entry name" value="NADP-dependent oxidoreductase domain"/>
    <property type="match status" value="1"/>
</dbReference>
<dbReference type="PROSITE" id="PS00063">
    <property type="entry name" value="ALDOKETO_REDUCTASE_3"/>
    <property type="match status" value="1"/>
</dbReference>
<organism evidence="7 8">
    <name type="scientific">Ganoderma sinense ZZ0214-1</name>
    <dbReference type="NCBI Taxonomy" id="1077348"/>
    <lineage>
        <taxon>Eukaryota</taxon>
        <taxon>Fungi</taxon>
        <taxon>Dikarya</taxon>
        <taxon>Basidiomycota</taxon>
        <taxon>Agaricomycotina</taxon>
        <taxon>Agaricomycetes</taxon>
        <taxon>Polyporales</taxon>
        <taxon>Polyporaceae</taxon>
        <taxon>Ganoderma</taxon>
    </lineage>
</organism>
<evidence type="ECO:0000256" key="3">
    <source>
        <dbReference type="PIRSR" id="PIRSR000097-1"/>
    </source>
</evidence>
<feature type="binding site" evidence="4">
    <location>
        <position position="112"/>
    </location>
    <ligand>
        <name>substrate</name>
    </ligand>
</feature>
<feature type="domain" description="NADP-dependent oxidoreductase" evidence="6">
    <location>
        <begin position="18"/>
        <end position="299"/>
    </location>
</feature>
<dbReference type="InterPro" id="IPR020471">
    <property type="entry name" value="AKR"/>
</dbReference>
<dbReference type="Pfam" id="PF00248">
    <property type="entry name" value="Aldo_ket_red"/>
    <property type="match status" value="1"/>
</dbReference>
<evidence type="ECO:0000256" key="5">
    <source>
        <dbReference type="PIRSR" id="PIRSR000097-3"/>
    </source>
</evidence>
<reference evidence="7 8" key="1">
    <citation type="journal article" date="2015" name="Sci. Rep.">
        <title>Chromosome-level genome map provides insights into diverse defense mechanisms in the medicinal fungus Ganoderma sinense.</title>
        <authorList>
            <person name="Zhu Y."/>
            <person name="Xu J."/>
            <person name="Sun C."/>
            <person name="Zhou S."/>
            <person name="Xu H."/>
            <person name="Nelson D.R."/>
            <person name="Qian J."/>
            <person name="Song J."/>
            <person name="Luo H."/>
            <person name="Xiang L."/>
            <person name="Li Y."/>
            <person name="Xu Z."/>
            <person name="Ji A."/>
            <person name="Wang L."/>
            <person name="Lu S."/>
            <person name="Hayward A."/>
            <person name="Sun W."/>
            <person name="Li X."/>
            <person name="Schwartz D.C."/>
            <person name="Wang Y."/>
            <person name="Chen S."/>
        </authorList>
    </citation>
    <scope>NUCLEOTIDE SEQUENCE [LARGE SCALE GENOMIC DNA]</scope>
    <source>
        <strain evidence="7 8">ZZ0214-1</strain>
    </source>
</reference>
<accession>A0A2G8SDC9</accession>
<feature type="active site" description="Proton donor" evidence="3">
    <location>
        <position position="50"/>
    </location>
</feature>
<dbReference type="OrthoDB" id="416253at2759"/>
<dbReference type="AlphaFoldDB" id="A0A2G8SDC9"/>
<dbReference type="PANTHER" id="PTHR11732">
    <property type="entry name" value="ALDO/KETO REDUCTASE"/>
    <property type="match status" value="1"/>
</dbReference>
<comment type="caution">
    <text evidence="7">The sequence shown here is derived from an EMBL/GenBank/DDBJ whole genome shotgun (WGS) entry which is preliminary data.</text>
</comment>
<comment type="similarity">
    <text evidence="1">Belongs to the aldo/keto reductase family.</text>
</comment>
<feature type="site" description="Lowers pKa of active site Tyr" evidence="5">
    <location>
        <position position="79"/>
    </location>
</feature>
<dbReference type="InterPro" id="IPR023210">
    <property type="entry name" value="NADP_OxRdtase_dom"/>
</dbReference>
<dbReference type="GO" id="GO:0016491">
    <property type="term" value="F:oxidoreductase activity"/>
    <property type="evidence" value="ECO:0007669"/>
    <property type="project" value="UniProtKB-KW"/>
</dbReference>
<dbReference type="EMBL" id="AYKW01000012">
    <property type="protein sequence ID" value="PIL31753.1"/>
    <property type="molecule type" value="Genomic_DNA"/>
</dbReference>
<dbReference type="SUPFAM" id="SSF51430">
    <property type="entry name" value="NAD(P)-linked oxidoreductase"/>
    <property type="match status" value="1"/>
</dbReference>
<dbReference type="PROSITE" id="PS00798">
    <property type="entry name" value="ALDOKETO_REDUCTASE_1"/>
    <property type="match status" value="1"/>
</dbReference>
<name>A0A2G8SDC9_9APHY</name>
<gene>
    <name evidence="7" type="ORF">GSI_06457</name>
</gene>
<protein>
    <recommendedName>
        <fullName evidence="6">NADP-dependent oxidoreductase domain-containing protein</fullName>
    </recommendedName>
</protein>
<sequence length="318" mass="35399">MATTVTLKRTGAKMPLVGFGLWKVTKEACADTVYNAIKAGYRLFDGASDYGNEKEAGEGLARAIKDGLVTREDIWITSKLWNSYHEKDRVEEGARNSLALWGLDYFDLYLIHFPISIEYIDPKVKFPQEWWGLDGKIHPINVPYQDTWHELEALVDKGLTKNIGLSNAQGSLIHDVQRYARIEPQVLQVEIHPYLTQNALIDYCKLLGIAITAYSSFGPQSYLELGGGKSAASLLQHDLIGGIASKTSKSTAQVLLRWALQKGLAVIPKSNSHERLVENLSITDFELSSDDIKSIDALNINLRLNDPADLDPRLAIFA</sequence>
<dbReference type="FunFam" id="3.20.20.100:FF:000007">
    <property type="entry name" value="NAD(P)H-dependent D-xylose reductase xyl1"/>
    <property type="match status" value="1"/>
</dbReference>